<evidence type="ECO:0008006" key="3">
    <source>
        <dbReference type="Google" id="ProtNLM"/>
    </source>
</evidence>
<organism evidence="1 2">
    <name type="scientific">Cecembia calidifontis</name>
    <dbReference type="NCBI Taxonomy" id="1187080"/>
    <lineage>
        <taxon>Bacteria</taxon>
        <taxon>Pseudomonadati</taxon>
        <taxon>Bacteroidota</taxon>
        <taxon>Cytophagia</taxon>
        <taxon>Cytophagales</taxon>
        <taxon>Cyclobacteriaceae</taxon>
        <taxon>Cecembia</taxon>
    </lineage>
</organism>
<name>A0A4Q7PAC5_9BACT</name>
<dbReference type="Proteomes" id="UP000292209">
    <property type="component" value="Unassembled WGS sequence"/>
</dbReference>
<dbReference type="EMBL" id="SGXG01000001">
    <property type="protein sequence ID" value="RZS97151.1"/>
    <property type="molecule type" value="Genomic_DNA"/>
</dbReference>
<keyword evidence="2" id="KW-1185">Reference proteome</keyword>
<comment type="caution">
    <text evidence="1">The sequence shown here is derived from an EMBL/GenBank/DDBJ whole genome shotgun (WGS) entry which is preliminary data.</text>
</comment>
<sequence length="99" mass="11984">MTTSSITSAKTQEIEKYRQRLWDPQWLALRKKILKRDGFACRCCGKEEGLHVHHRQYHRDKKTGEWKKPWDYEEIYLITVCDKCHKEGHRLYPVPIKDI</sequence>
<proteinExistence type="predicted"/>
<gene>
    <name evidence="1" type="ORF">BC751_2748</name>
</gene>
<evidence type="ECO:0000313" key="2">
    <source>
        <dbReference type="Proteomes" id="UP000292209"/>
    </source>
</evidence>
<dbReference type="OrthoDB" id="6624755at2"/>
<accession>A0A4Q7PAC5</accession>
<dbReference type="AlphaFoldDB" id="A0A4Q7PAC5"/>
<reference evidence="1 2" key="1">
    <citation type="submission" date="2019-02" db="EMBL/GenBank/DDBJ databases">
        <title>Genomic Encyclopedia of Archaeal and Bacterial Type Strains, Phase II (KMG-II): from individual species to whole genera.</title>
        <authorList>
            <person name="Goeker M."/>
        </authorList>
    </citation>
    <scope>NUCLEOTIDE SEQUENCE [LARGE SCALE GENOMIC DNA]</scope>
    <source>
        <strain evidence="1 2">DSM 21411</strain>
    </source>
</reference>
<dbReference type="InterPro" id="IPR003615">
    <property type="entry name" value="HNH_nuc"/>
</dbReference>
<protein>
    <recommendedName>
        <fullName evidence="3">HNH endonuclease</fullName>
    </recommendedName>
</protein>
<dbReference type="CDD" id="cd00085">
    <property type="entry name" value="HNHc"/>
    <property type="match status" value="1"/>
</dbReference>
<evidence type="ECO:0000313" key="1">
    <source>
        <dbReference type="EMBL" id="RZS97151.1"/>
    </source>
</evidence>